<keyword evidence="7 10" id="KW-0472">Membrane</keyword>
<dbReference type="Pfam" id="PF00593">
    <property type="entry name" value="TonB_dep_Rec_b-barrel"/>
    <property type="match status" value="1"/>
</dbReference>
<evidence type="ECO:0000256" key="11">
    <source>
        <dbReference type="RuleBase" id="RU003357"/>
    </source>
</evidence>
<keyword evidence="3 10" id="KW-1134">Transmembrane beta strand</keyword>
<dbReference type="EMBL" id="CP003349">
    <property type="protein sequence ID" value="AFD05830.1"/>
    <property type="molecule type" value="Genomic_DNA"/>
</dbReference>
<evidence type="ECO:0000256" key="1">
    <source>
        <dbReference type="ARBA" id="ARBA00004571"/>
    </source>
</evidence>
<dbReference type="InterPro" id="IPR036942">
    <property type="entry name" value="Beta-barrel_TonB_sf"/>
</dbReference>
<evidence type="ECO:0000313" key="15">
    <source>
        <dbReference type="EMBL" id="AFD05830.1"/>
    </source>
</evidence>
<gene>
    <name evidence="15" type="ordered locus">Solca_0705</name>
</gene>
<evidence type="ECO:0000256" key="9">
    <source>
        <dbReference type="ARBA" id="ARBA00023237"/>
    </source>
</evidence>
<dbReference type="PANTHER" id="PTHR30069:SF29">
    <property type="entry name" value="HEMOGLOBIN AND HEMOGLOBIN-HAPTOGLOBIN-BINDING PROTEIN 1-RELATED"/>
    <property type="match status" value="1"/>
</dbReference>
<evidence type="ECO:0000256" key="12">
    <source>
        <dbReference type="SAM" id="SignalP"/>
    </source>
</evidence>
<keyword evidence="6 11" id="KW-0798">TonB box</keyword>
<proteinExistence type="inferred from homology"/>
<evidence type="ECO:0000256" key="10">
    <source>
        <dbReference type="PROSITE-ProRule" id="PRU01360"/>
    </source>
</evidence>
<evidence type="ECO:0000313" key="16">
    <source>
        <dbReference type="Proteomes" id="UP000007590"/>
    </source>
</evidence>
<organism evidence="15 16">
    <name type="scientific">Solitalea canadensis (strain ATCC 29591 / DSM 3403 / JCM 21819 / LMG 8368 / NBRC 15130 / NCIMB 12057 / USAM 9D)</name>
    <name type="common">Flexibacter canadensis</name>
    <dbReference type="NCBI Taxonomy" id="929556"/>
    <lineage>
        <taxon>Bacteria</taxon>
        <taxon>Pseudomonadati</taxon>
        <taxon>Bacteroidota</taxon>
        <taxon>Sphingobacteriia</taxon>
        <taxon>Sphingobacteriales</taxon>
        <taxon>Sphingobacteriaceae</taxon>
        <taxon>Solitalea</taxon>
    </lineage>
</organism>
<keyword evidence="2 10" id="KW-0813">Transport</keyword>
<dbReference type="Gene3D" id="2.170.130.10">
    <property type="entry name" value="TonB-dependent receptor, plug domain"/>
    <property type="match status" value="1"/>
</dbReference>
<dbReference type="eggNOG" id="COG4771">
    <property type="taxonomic scope" value="Bacteria"/>
</dbReference>
<comment type="subcellular location">
    <subcellularLocation>
        <location evidence="1 10">Cell outer membrane</location>
        <topology evidence="1 10">Multi-pass membrane protein</topology>
    </subcellularLocation>
</comment>
<dbReference type="Proteomes" id="UP000007590">
    <property type="component" value="Chromosome"/>
</dbReference>
<keyword evidence="9 10" id="KW-0998">Cell outer membrane</keyword>
<dbReference type="AlphaFoldDB" id="H8KPD2"/>
<dbReference type="OrthoDB" id="9803050at2"/>
<dbReference type="InterPro" id="IPR000531">
    <property type="entry name" value="Beta-barrel_TonB"/>
</dbReference>
<dbReference type="Gene3D" id="2.60.40.1120">
    <property type="entry name" value="Carboxypeptidase-like, regulatory domain"/>
    <property type="match status" value="1"/>
</dbReference>
<dbReference type="Gene3D" id="2.40.170.20">
    <property type="entry name" value="TonB-dependent receptor, beta-barrel domain"/>
    <property type="match status" value="1"/>
</dbReference>
<sequence>MFKPITIALILSFLGLQLFAQTKSSVSGVVIDEENGMIISNVSITIGAIKLTSGNKGEFKTTLISNHKHQFTANHLAYQPLQFTLTVTNDTSIVVRLKKLVIETKEVEVHANTTGNAVSQVQTGVIEMSKKELKKLPTFLGEADPMRTLKLMPGIGNGGEANSGLYVRGGSSGQNLILYNDAQIYNPSHLLGFFSVFNSDGFDNISLMKSGVSAQYGGSLSSVLKVNTFKSVPEKTTISGTVGLIYGKVAAAIPFSSSTYLNVAVRQTFLNLTVWPVYNQLGSGQKLLKNPKYDFHDLNLNFVSKLSGKDLLSFTAYSGRDDFGLGLTNINMQNSMYWGNDAAALSWSHQFNDKTNLNQLIGYSNYQLDFSASQDAYSGKFTSGITDLYYKNLLRYTLNRHQLSAGIQYTYHNLLPNKPEIISGDTKFETGPVNRYYTHEAAVFIEDDFELSDKLSINGGLRFTNYRHLGPYSLVQSVGNNQTDTTLFASNKLIKQFNVVEPRFTLRYLLNDQSSVKLSFEKRNQFIHLLTVSAVNFPSDFWVSSSKNIPNQTGYQYSGGYYRNLFHNNYEGAVELYYRSMAGQVELNQSLFNLIDNSNFDTNLLFGSGRSMGAEFQIRKKKGKISGWLSYTLSKTDRQFDGINNGERFAAKYDRRHDASLVAIYNINKKWDLSASFTYNTGNAFTLPIARYIIDGNIVNEYGPYNSFRMPDYHRLDISAKYQLKSSKRFQSSLDFSIYNAYNQDNPMYVFFIAKGDLEKYKVQITKQPVSLLRMLPSVAWNFKF</sequence>
<dbReference type="HOGENOM" id="CLU_016599_0_0_10"/>
<feature type="signal peptide" evidence="12">
    <location>
        <begin position="1"/>
        <end position="20"/>
    </location>
</feature>
<feature type="domain" description="TonB-dependent receptor-like beta-barrel" evidence="13">
    <location>
        <begin position="311"/>
        <end position="740"/>
    </location>
</feature>
<dbReference type="InterPro" id="IPR012910">
    <property type="entry name" value="Plug_dom"/>
</dbReference>
<dbReference type="PROSITE" id="PS52016">
    <property type="entry name" value="TONB_DEPENDENT_REC_3"/>
    <property type="match status" value="1"/>
</dbReference>
<keyword evidence="8 15" id="KW-0675">Receptor</keyword>
<feature type="domain" description="TonB-dependent receptor plug" evidence="14">
    <location>
        <begin position="143"/>
        <end position="218"/>
    </location>
</feature>
<dbReference type="RefSeq" id="WP_014679058.1">
    <property type="nucleotide sequence ID" value="NC_017770.1"/>
</dbReference>
<dbReference type="SUPFAM" id="SSF49464">
    <property type="entry name" value="Carboxypeptidase regulatory domain-like"/>
    <property type="match status" value="1"/>
</dbReference>
<dbReference type="PANTHER" id="PTHR30069">
    <property type="entry name" value="TONB-DEPENDENT OUTER MEMBRANE RECEPTOR"/>
    <property type="match status" value="1"/>
</dbReference>
<keyword evidence="16" id="KW-1185">Reference proteome</keyword>
<evidence type="ECO:0000256" key="8">
    <source>
        <dbReference type="ARBA" id="ARBA00023170"/>
    </source>
</evidence>
<reference evidence="15" key="1">
    <citation type="submission" date="2012-02" db="EMBL/GenBank/DDBJ databases">
        <title>The complete genome of Solitalea canadensis DSM 3403.</title>
        <authorList>
            <consortium name="US DOE Joint Genome Institute (JGI-PGF)"/>
            <person name="Lucas S."/>
            <person name="Copeland A."/>
            <person name="Lapidus A."/>
            <person name="Glavina del Rio T."/>
            <person name="Dalin E."/>
            <person name="Tice H."/>
            <person name="Bruce D."/>
            <person name="Goodwin L."/>
            <person name="Pitluck S."/>
            <person name="Peters L."/>
            <person name="Ovchinnikova G."/>
            <person name="Lu M."/>
            <person name="Kyrpides N."/>
            <person name="Mavromatis K."/>
            <person name="Ivanova N."/>
            <person name="Brettin T."/>
            <person name="Detter J.C."/>
            <person name="Han C."/>
            <person name="Larimer F."/>
            <person name="Land M."/>
            <person name="Hauser L."/>
            <person name="Markowitz V."/>
            <person name="Cheng J.-F."/>
            <person name="Hugenholtz P."/>
            <person name="Woyke T."/>
            <person name="Wu D."/>
            <person name="Spring S."/>
            <person name="Schroeder M."/>
            <person name="Kopitz M."/>
            <person name="Brambilla E."/>
            <person name="Klenk H.-P."/>
            <person name="Eisen J.A."/>
        </authorList>
    </citation>
    <scope>NUCLEOTIDE SEQUENCE</scope>
    <source>
        <strain evidence="15">DSM 3403</strain>
    </source>
</reference>
<name>H8KPD2_SOLCM</name>
<dbReference type="InterPro" id="IPR037066">
    <property type="entry name" value="Plug_dom_sf"/>
</dbReference>
<feature type="chain" id="PRO_5003613251" evidence="12">
    <location>
        <begin position="21"/>
        <end position="785"/>
    </location>
</feature>
<dbReference type="InterPro" id="IPR008969">
    <property type="entry name" value="CarboxyPept-like_regulatory"/>
</dbReference>
<evidence type="ECO:0000256" key="6">
    <source>
        <dbReference type="ARBA" id="ARBA00023077"/>
    </source>
</evidence>
<dbReference type="Pfam" id="PF07715">
    <property type="entry name" value="Plug"/>
    <property type="match status" value="1"/>
</dbReference>
<evidence type="ECO:0000259" key="13">
    <source>
        <dbReference type="Pfam" id="PF00593"/>
    </source>
</evidence>
<dbReference type="STRING" id="929556.Solca_0705"/>
<dbReference type="GO" id="GO:0044718">
    <property type="term" value="P:siderophore transmembrane transport"/>
    <property type="evidence" value="ECO:0007669"/>
    <property type="project" value="TreeGrafter"/>
</dbReference>
<evidence type="ECO:0000256" key="7">
    <source>
        <dbReference type="ARBA" id="ARBA00023136"/>
    </source>
</evidence>
<dbReference type="KEGG" id="scn:Solca_0705"/>
<keyword evidence="5 12" id="KW-0732">Signal</keyword>
<evidence type="ECO:0000256" key="4">
    <source>
        <dbReference type="ARBA" id="ARBA00022692"/>
    </source>
</evidence>
<evidence type="ECO:0000256" key="5">
    <source>
        <dbReference type="ARBA" id="ARBA00022729"/>
    </source>
</evidence>
<keyword evidence="4 10" id="KW-0812">Transmembrane</keyword>
<dbReference type="SUPFAM" id="SSF56935">
    <property type="entry name" value="Porins"/>
    <property type="match status" value="1"/>
</dbReference>
<dbReference type="GO" id="GO:0015344">
    <property type="term" value="F:siderophore uptake transmembrane transporter activity"/>
    <property type="evidence" value="ECO:0007669"/>
    <property type="project" value="TreeGrafter"/>
</dbReference>
<accession>H8KPD2</accession>
<evidence type="ECO:0000256" key="3">
    <source>
        <dbReference type="ARBA" id="ARBA00022452"/>
    </source>
</evidence>
<evidence type="ECO:0000256" key="2">
    <source>
        <dbReference type="ARBA" id="ARBA00022448"/>
    </source>
</evidence>
<protein>
    <submittedName>
        <fullName evidence="15">Outer membrane receptor protein</fullName>
    </submittedName>
</protein>
<dbReference type="InterPro" id="IPR039426">
    <property type="entry name" value="TonB-dep_rcpt-like"/>
</dbReference>
<comment type="similarity">
    <text evidence="10 11">Belongs to the TonB-dependent receptor family.</text>
</comment>
<dbReference type="GO" id="GO:0009279">
    <property type="term" value="C:cell outer membrane"/>
    <property type="evidence" value="ECO:0007669"/>
    <property type="project" value="UniProtKB-SubCell"/>
</dbReference>
<evidence type="ECO:0000259" key="14">
    <source>
        <dbReference type="Pfam" id="PF07715"/>
    </source>
</evidence>